<evidence type="ECO:0000256" key="3">
    <source>
        <dbReference type="SAM" id="MobiDB-lite"/>
    </source>
</evidence>
<accession>U6KLL6</accession>
<dbReference type="PANTHER" id="PTHR43542:SF1">
    <property type="entry name" value="METHYLTRANSFERASE"/>
    <property type="match status" value="1"/>
</dbReference>
<dbReference type="EMBL" id="HG673774">
    <property type="protein sequence ID" value="CDJ37721.1"/>
    <property type="molecule type" value="Genomic_DNA"/>
</dbReference>
<feature type="region of interest" description="Disordered" evidence="3">
    <location>
        <begin position="134"/>
        <end position="164"/>
    </location>
</feature>
<dbReference type="InterPro" id="IPR004398">
    <property type="entry name" value="RNA_MeTrfase_RsmD"/>
</dbReference>
<evidence type="ECO:0000256" key="1">
    <source>
        <dbReference type="ARBA" id="ARBA00022603"/>
    </source>
</evidence>
<dbReference type="Proteomes" id="UP000030747">
    <property type="component" value="Unassembled WGS sequence"/>
</dbReference>
<dbReference type="OrthoDB" id="3548at2759"/>
<name>U6KLL6_EIMTE</name>
<dbReference type="VEuPathDB" id="ToxoDB:ETH_00027015"/>
<sequence length="529" mass="56603">MVLQHWLLLFLLLLVETPQGPWQCAAKELTVRSYSHNRSSSNTSSCTCGESCRRHQISCGWLTTRCVPNLSLVRQPAAAVADTEAAAVAPAVVSLKENSSRCNTRLPGSLHQQPRLRPGLRCVADALLDAADHAASSTSHSAPSNGTSTTNGCNDSSSAWGPLPEGALEVRRPLKFKPKKRRGRQRISRSLADLLATQHTTLSGAAAVAASAAPAARERSAGDATTRAAAAAIAATEGAGSFYASLPSLPLPERGFGRLRVTGGTLARRRLLMPRTDTTRPMMARVREAVFSMLQSLGIFACPNLRVLDLFCGSGALAIESLSRGAQQAVLVDRSLDCCEAAAVNLRHLGCTDSRVLRLCVFELLLSPRRFLGGPDTSSDSGSGSSDSASFDLIFMCPPYTEVIYADLLKKLLFSCLLRPGGILVVEYPKEMGSLPLKIGFPGAPMELEGLRSRKYGRTCIALYWGRLRGQGQERGPPHFSPYVAAPEEFEEPLARKRKLKKEVVAVPPVAEKEAKTVIGTAEAQSSGG</sequence>
<dbReference type="GO" id="GO:0008168">
    <property type="term" value="F:methyltransferase activity"/>
    <property type="evidence" value="ECO:0007669"/>
    <property type="project" value="UniProtKB-KW"/>
</dbReference>
<keyword evidence="1" id="KW-0489">Methyltransferase</keyword>
<evidence type="ECO:0000313" key="6">
    <source>
        <dbReference type="Proteomes" id="UP000030747"/>
    </source>
</evidence>
<gene>
    <name evidence="5" type="ORF">ETH_00027015</name>
</gene>
<dbReference type="RefSeq" id="XP_013228559.1">
    <property type="nucleotide sequence ID" value="XM_013373105.1"/>
</dbReference>
<dbReference type="CDD" id="cd02440">
    <property type="entry name" value="AdoMet_MTases"/>
    <property type="match status" value="1"/>
</dbReference>
<dbReference type="PANTHER" id="PTHR43542">
    <property type="entry name" value="METHYLTRANSFERASE"/>
    <property type="match status" value="1"/>
</dbReference>
<evidence type="ECO:0000256" key="4">
    <source>
        <dbReference type="SAM" id="SignalP"/>
    </source>
</evidence>
<dbReference type="InterPro" id="IPR029063">
    <property type="entry name" value="SAM-dependent_MTases_sf"/>
</dbReference>
<dbReference type="GeneID" id="25254499"/>
<feature type="compositionally biased region" description="Polar residues" evidence="3">
    <location>
        <begin position="143"/>
        <end position="159"/>
    </location>
</feature>
<dbReference type="VEuPathDB" id="ToxoDB:ETH2_1423400"/>
<dbReference type="Pfam" id="PF03602">
    <property type="entry name" value="Cons_hypoth95"/>
    <property type="match status" value="1"/>
</dbReference>
<dbReference type="GO" id="GO:0031167">
    <property type="term" value="P:rRNA methylation"/>
    <property type="evidence" value="ECO:0007669"/>
    <property type="project" value="InterPro"/>
</dbReference>
<keyword evidence="4" id="KW-0732">Signal</keyword>
<dbReference type="Gene3D" id="3.40.50.150">
    <property type="entry name" value="Vaccinia Virus protein VP39"/>
    <property type="match status" value="1"/>
</dbReference>
<keyword evidence="2" id="KW-0808">Transferase</keyword>
<dbReference type="SUPFAM" id="SSF53335">
    <property type="entry name" value="S-adenosyl-L-methionine-dependent methyltransferases"/>
    <property type="match status" value="1"/>
</dbReference>
<reference evidence="5" key="1">
    <citation type="submission" date="2013-10" db="EMBL/GenBank/DDBJ databases">
        <title>Genomic analysis of the causative agents of coccidiosis in chickens.</title>
        <authorList>
            <person name="Reid A.J."/>
            <person name="Blake D."/>
            <person name="Billington K."/>
            <person name="Browne H."/>
            <person name="Dunn M."/>
            <person name="Hung S."/>
            <person name="Kawahara F."/>
            <person name="Miranda-Saavedra D."/>
            <person name="Mourier T."/>
            <person name="Nagra H."/>
            <person name="Otto T.D."/>
            <person name="Rawlings N."/>
            <person name="Sanchez A."/>
            <person name="Sanders M."/>
            <person name="Subramaniam C."/>
            <person name="Tay Y."/>
            <person name="Dear P."/>
            <person name="Doerig C."/>
            <person name="Gruber A."/>
            <person name="Parkinson J."/>
            <person name="Shirley M."/>
            <person name="Wan K.L."/>
            <person name="Berriman M."/>
            <person name="Tomley F."/>
            <person name="Pain A."/>
        </authorList>
    </citation>
    <scope>NUCLEOTIDE SEQUENCE [LARGE SCALE GENOMIC DNA]</scope>
    <source>
        <strain evidence="5">Houghton</strain>
    </source>
</reference>
<feature type="signal peptide" evidence="4">
    <location>
        <begin position="1"/>
        <end position="19"/>
    </location>
</feature>
<evidence type="ECO:0000313" key="5">
    <source>
        <dbReference type="EMBL" id="CDJ37721.1"/>
    </source>
</evidence>
<dbReference type="AlphaFoldDB" id="U6KLL6"/>
<protein>
    <submittedName>
        <fullName evidence="5">Uncharacterized protein</fullName>
    </submittedName>
</protein>
<organism evidence="5 6">
    <name type="scientific">Eimeria tenella</name>
    <name type="common">Coccidian parasite</name>
    <dbReference type="NCBI Taxonomy" id="5802"/>
    <lineage>
        <taxon>Eukaryota</taxon>
        <taxon>Sar</taxon>
        <taxon>Alveolata</taxon>
        <taxon>Apicomplexa</taxon>
        <taxon>Conoidasida</taxon>
        <taxon>Coccidia</taxon>
        <taxon>Eucoccidiorida</taxon>
        <taxon>Eimeriorina</taxon>
        <taxon>Eimeriidae</taxon>
        <taxon>Eimeria</taxon>
    </lineage>
</organism>
<proteinExistence type="predicted"/>
<evidence type="ECO:0000256" key="2">
    <source>
        <dbReference type="ARBA" id="ARBA00022679"/>
    </source>
</evidence>
<feature type="chain" id="PRO_5004671693" evidence="4">
    <location>
        <begin position="20"/>
        <end position="529"/>
    </location>
</feature>
<reference evidence="5" key="2">
    <citation type="submission" date="2013-10" db="EMBL/GenBank/DDBJ databases">
        <authorList>
            <person name="Aslett M."/>
        </authorList>
    </citation>
    <scope>NUCLEOTIDE SEQUENCE [LARGE SCALE GENOMIC DNA]</scope>
    <source>
        <strain evidence="5">Houghton</strain>
    </source>
</reference>
<keyword evidence="6" id="KW-1185">Reference proteome</keyword>